<dbReference type="PANTHER" id="PTHR10161">
    <property type="entry name" value="TARTRATE-RESISTANT ACID PHOSPHATASE TYPE 5"/>
    <property type="match status" value="1"/>
</dbReference>
<accession>A0A1G6N8C3</accession>
<sequence length="1235" mass="141994">MRPIMTRLSSKSIFLSLLFLLLGQGIFAQQNPEPKFRIYLIGDAGEMQEGKHPVIEDLLKKLQSEPEIPTHLIYLGDNIYPLGLPKKSDKSRREAETILRTQLDVYSDLSGKIWMIPGNHDWEKGKSGGQEAIFRAEKFVEEHYPAGKVQWVPGSACPGPEWVSLDEQTLLVILDSQWWLHSNDKPGEDSDCEYKTEEEILGELATEFQLNQDKTILVAMHHPMRAYGPHNGGYSWKDHLFPLRALSPDLYIPLPVLGSIFPLYRTWFGDVQDIPHPKYQAMIHSLDQLFKQHPHVIQVSGHEHGLFYTQEESTHYIVSGAGAKHTTIRKNNPATFTYAEQGYASLDFFEDHLVKLSFLSPEVATPLFESTLTHQFTEKTEVEAVEENTLAKAHRPITLQYLKGKGHQLFLGQNYRDTWAIPVAFRPIDLKEEKGGLQITKRGGGMQTRSLRLEDPSGNEFVLRSVNKFPENAISPVLRKTIAKEIVQDQISASHPYAAVAVASLAEAVGVIHTDPELVYLPDSPLLGAYRKDFGGEVFLLEQREVTGDKVDPDSKVISTDKMLATVLKDNDDRVNQRAVLQARIFDLWIADWDRHDDQWRWVRSESKNGWEFLPMPRDRDQAFFVNEGVFPKIASRKWANPKFQGFGYELKDVNGFMFNGRYFDRSFLNDLDRSDWEEELESLLPKMNKKTVQGAFESWPENVRKNDAAEIQSKLLHRKTWLKEKSLAYYEFLAKEVDIPGSEKNDEFLIKHKKDGKIDLEIRKISKSGKVEQRYYNRTFRPEETQEIRIYGLEGEDVFKFEGKGEGKIKVRIIPGEDPFEVKDEAQVAKKSQWIYIPKSMDLPPNIGGSVKFKKAKNPSHLEYNRKEFVYDKVMPLASVEYNQDDGIFLGAGILWQKHGWKKSPYKIQQSIKANYAIKTGAFNIRYDGHAVDVLRNWDMVWNADIRAPDYVFNFFGFGNDTNYELGSKEDESFGNERDKNDRLRFYRTRYSWYETKIGLQKQLGESGYFQFGPFAELFRFDSDDNQGKFITSPESGLDQTLLNRAKYYGGIYSQIVYDKRDNTRLPTRGFHFQNEFKQRWGLSEAAGNNSSLASSLALYWSFSYPAKIVWATRFGVGKNWGDYAFFQGQTLGGMENLRGYRRFRFNGDAVAYHNFDVRIQLFNLNTYLLPATVGVIGFHDIGRVWLSGEESSTWHRSIGGGIWLAPLNQIVTVLSLGFNKEETLPFFTFGYQF</sequence>
<dbReference type="GO" id="GO:0019867">
    <property type="term" value="C:outer membrane"/>
    <property type="evidence" value="ECO:0007669"/>
    <property type="project" value="InterPro"/>
</dbReference>
<dbReference type="SUPFAM" id="SSF56300">
    <property type="entry name" value="Metallo-dependent phosphatases"/>
    <property type="match status" value="1"/>
</dbReference>
<dbReference type="OrthoDB" id="333971at2"/>
<dbReference type="InterPro" id="IPR000184">
    <property type="entry name" value="Bac_surfAg_D15"/>
</dbReference>
<proteinExistence type="predicted"/>
<evidence type="ECO:0000256" key="2">
    <source>
        <dbReference type="ARBA" id="ARBA00022729"/>
    </source>
</evidence>
<evidence type="ECO:0000259" key="6">
    <source>
        <dbReference type="Pfam" id="PF01103"/>
    </source>
</evidence>
<dbReference type="Pfam" id="PF00149">
    <property type="entry name" value="Metallophos"/>
    <property type="match status" value="1"/>
</dbReference>
<evidence type="ECO:0000256" key="1">
    <source>
        <dbReference type="ARBA" id="ARBA00004370"/>
    </source>
</evidence>
<dbReference type="EMBL" id="FNAC01000003">
    <property type="protein sequence ID" value="SDC64088.1"/>
    <property type="molecule type" value="Genomic_DNA"/>
</dbReference>
<dbReference type="Pfam" id="PF01103">
    <property type="entry name" value="Omp85"/>
    <property type="match status" value="1"/>
</dbReference>
<evidence type="ECO:0000313" key="7">
    <source>
        <dbReference type="EMBL" id="SDC64088.1"/>
    </source>
</evidence>
<dbReference type="Gene3D" id="3.60.21.10">
    <property type="match status" value="2"/>
</dbReference>
<feature type="domain" description="Calcineurin-like phosphoesterase" evidence="5">
    <location>
        <begin position="36"/>
        <end position="249"/>
    </location>
</feature>
<evidence type="ECO:0000313" key="8">
    <source>
        <dbReference type="Proteomes" id="UP000199060"/>
    </source>
</evidence>
<dbReference type="Proteomes" id="UP000199060">
    <property type="component" value="Unassembled WGS sequence"/>
</dbReference>
<evidence type="ECO:0000259" key="5">
    <source>
        <dbReference type="Pfam" id="PF00149"/>
    </source>
</evidence>
<keyword evidence="8" id="KW-1185">Reference proteome</keyword>
<dbReference type="GO" id="GO:0016787">
    <property type="term" value="F:hydrolase activity"/>
    <property type="evidence" value="ECO:0007669"/>
    <property type="project" value="UniProtKB-KW"/>
</dbReference>
<organism evidence="7 8">
    <name type="scientific">Algoriphagus faecimaris</name>
    <dbReference type="NCBI Taxonomy" id="686796"/>
    <lineage>
        <taxon>Bacteria</taxon>
        <taxon>Pseudomonadati</taxon>
        <taxon>Bacteroidota</taxon>
        <taxon>Cytophagia</taxon>
        <taxon>Cytophagales</taxon>
        <taxon>Cyclobacteriaceae</taxon>
        <taxon>Algoriphagus</taxon>
    </lineage>
</organism>
<evidence type="ECO:0000256" key="3">
    <source>
        <dbReference type="ARBA" id="ARBA00022801"/>
    </source>
</evidence>
<protein>
    <submittedName>
        <fullName evidence="7">Outer membrane protein assembly factor BamA</fullName>
    </submittedName>
</protein>
<gene>
    <name evidence="7" type="ORF">SAMN04488104_100319</name>
</gene>
<dbReference type="InterPro" id="IPR029052">
    <property type="entry name" value="Metallo-depent_PP-like"/>
</dbReference>
<dbReference type="InterPro" id="IPR004843">
    <property type="entry name" value="Calcineurin-like_PHP"/>
</dbReference>
<evidence type="ECO:0000256" key="4">
    <source>
        <dbReference type="ARBA" id="ARBA00023136"/>
    </source>
</evidence>
<name>A0A1G6N8C3_9BACT</name>
<comment type="subcellular location">
    <subcellularLocation>
        <location evidence="1">Membrane</location>
    </subcellularLocation>
</comment>
<reference evidence="8" key="1">
    <citation type="submission" date="2016-10" db="EMBL/GenBank/DDBJ databases">
        <authorList>
            <person name="Varghese N."/>
            <person name="Submissions S."/>
        </authorList>
    </citation>
    <scope>NUCLEOTIDE SEQUENCE [LARGE SCALE GENOMIC DNA]</scope>
    <source>
        <strain evidence="8">DSM 23095</strain>
    </source>
</reference>
<keyword evidence="3" id="KW-0378">Hydrolase</keyword>
<feature type="domain" description="Bacterial surface antigen (D15)" evidence="6">
    <location>
        <begin position="975"/>
        <end position="1198"/>
    </location>
</feature>
<dbReference type="STRING" id="686796.SAMN04488104_100319"/>
<dbReference type="PANTHER" id="PTHR10161:SF14">
    <property type="entry name" value="TARTRATE-RESISTANT ACID PHOSPHATASE TYPE 5"/>
    <property type="match status" value="1"/>
</dbReference>
<keyword evidence="2" id="KW-0732">Signal</keyword>
<keyword evidence="4" id="KW-0472">Membrane</keyword>
<dbReference type="AlphaFoldDB" id="A0A1G6N8C3"/>
<dbReference type="InterPro" id="IPR051558">
    <property type="entry name" value="Metallophosphoesterase_PAP"/>
</dbReference>